<dbReference type="SUPFAM" id="SSF81901">
    <property type="entry name" value="HCP-like"/>
    <property type="match status" value="1"/>
</dbReference>
<dbReference type="InterPro" id="IPR011990">
    <property type="entry name" value="TPR-like_helical_dom_sf"/>
</dbReference>
<evidence type="ECO:0008006" key="5">
    <source>
        <dbReference type="Google" id="ProtNLM"/>
    </source>
</evidence>
<evidence type="ECO:0000313" key="4">
    <source>
        <dbReference type="Proteomes" id="UP000824469"/>
    </source>
</evidence>
<dbReference type="EMBL" id="JAHRHJ020000005">
    <property type="protein sequence ID" value="KAH9316106.1"/>
    <property type="molecule type" value="Genomic_DNA"/>
</dbReference>
<feature type="repeat" description="PPR" evidence="2">
    <location>
        <begin position="183"/>
        <end position="217"/>
    </location>
</feature>
<dbReference type="GO" id="GO:0005739">
    <property type="term" value="C:mitochondrion"/>
    <property type="evidence" value="ECO:0007669"/>
    <property type="project" value="TreeGrafter"/>
</dbReference>
<dbReference type="Proteomes" id="UP000824469">
    <property type="component" value="Unassembled WGS sequence"/>
</dbReference>
<reference evidence="3 4" key="1">
    <citation type="journal article" date="2021" name="Nat. Plants">
        <title>The Taxus genome provides insights into paclitaxel biosynthesis.</title>
        <authorList>
            <person name="Xiong X."/>
            <person name="Gou J."/>
            <person name="Liao Q."/>
            <person name="Li Y."/>
            <person name="Zhou Q."/>
            <person name="Bi G."/>
            <person name="Li C."/>
            <person name="Du R."/>
            <person name="Wang X."/>
            <person name="Sun T."/>
            <person name="Guo L."/>
            <person name="Liang H."/>
            <person name="Lu P."/>
            <person name="Wu Y."/>
            <person name="Zhang Z."/>
            <person name="Ro D.K."/>
            <person name="Shang Y."/>
            <person name="Huang S."/>
            <person name="Yan J."/>
        </authorList>
    </citation>
    <scope>NUCLEOTIDE SEQUENCE [LARGE SCALE GENOMIC DNA]</scope>
    <source>
        <strain evidence="3">Ta-2019</strain>
    </source>
</reference>
<feature type="repeat" description="PPR" evidence="2">
    <location>
        <begin position="395"/>
        <end position="429"/>
    </location>
</feature>
<evidence type="ECO:0000256" key="1">
    <source>
        <dbReference type="ARBA" id="ARBA00022737"/>
    </source>
</evidence>
<sequence>MRSRLLSNGLKWLASHRTQAVVNPSAGFASRVRTGDVPASFTAERERSLYNESRLIFLPLFSRAFSSETLVGENVETETTWEKKLEEEVLQHKYKKGEAIETLQTWAKEGKELNKAQLLRIIRKLRKFGKFKPALQVSEWMQKCRESELASADHAVHIDLIAKVYNVARAENYFTALPENARGAETHCALLHCYVRKRLIEKAEQQFKTMEELGFATNEHPYNEMMTLYMAIGQADKVLLKIKHMKERNVLPEKKTYNLWMSACASLYDDIGEVEKIMDEIKAGGENNVHWTAYNTLASMYINAGLVDKAEPAVKEIEKVLPQGDRDAYKSLITLYGALGNKEGVHRTWKSLKEVYSRPCVSYYISVLSSLVKVGDIGEAEKTFQEWESFNSGINCRLANILLDGYIKKGMLEKAENFHADIVEKNCNLNGRSWEILTEGYLECKQMSKAVASMKEALKKGKSEEWQLESENLTGILKHFEEQGNVEDAEDLWNFLDVLNV</sequence>
<dbReference type="PANTHER" id="PTHR45717">
    <property type="entry name" value="OS12G0527900 PROTEIN"/>
    <property type="match status" value="1"/>
</dbReference>
<dbReference type="NCBIfam" id="TIGR00756">
    <property type="entry name" value="PPR"/>
    <property type="match status" value="2"/>
</dbReference>
<dbReference type="AlphaFoldDB" id="A0AA38G449"/>
<gene>
    <name evidence="3" type="ORF">KI387_024733</name>
</gene>
<dbReference type="OMA" id="MRHFEQE"/>
<keyword evidence="1" id="KW-0677">Repeat</keyword>
<dbReference type="PROSITE" id="PS51375">
    <property type="entry name" value="PPR"/>
    <property type="match status" value="2"/>
</dbReference>
<dbReference type="GO" id="GO:0003729">
    <property type="term" value="F:mRNA binding"/>
    <property type="evidence" value="ECO:0007669"/>
    <property type="project" value="UniProtKB-ARBA"/>
</dbReference>
<dbReference type="Gene3D" id="1.25.40.10">
    <property type="entry name" value="Tetratricopeptide repeat domain"/>
    <property type="match status" value="2"/>
</dbReference>
<evidence type="ECO:0000256" key="2">
    <source>
        <dbReference type="PROSITE-ProRule" id="PRU00708"/>
    </source>
</evidence>
<dbReference type="InterPro" id="IPR002885">
    <property type="entry name" value="PPR_rpt"/>
</dbReference>
<accession>A0AA38G449</accession>
<protein>
    <recommendedName>
        <fullName evidence="5">Pentatricopeptide repeat-containing protein</fullName>
    </recommendedName>
</protein>
<organism evidence="3 4">
    <name type="scientific">Taxus chinensis</name>
    <name type="common">Chinese yew</name>
    <name type="synonym">Taxus wallichiana var. chinensis</name>
    <dbReference type="NCBI Taxonomy" id="29808"/>
    <lineage>
        <taxon>Eukaryota</taxon>
        <taxon>Viridiplantae</taxon>
        <taxon>Streptophyta</taxon>
        <taxon>Embryophyta</taxon>
        <taxon>Tracheophyta</taxon>
        <taxon>Spermatophyta</taxon>
        <taxon>Pinopsida</taxon>
        <taxon>Pinidae</taxon>
        <taxon>Conifers II</taxon>
        <taxon>Cupressales</taxon>
        <taxon>Taxaceae</taxon>
        <taxon>Taxus</taxon>
    </lineage>
</organism>
<dbReference type="Pfam" id="PF13812">
    <property type="entry name" value="PPR_3"/>
    <property type="match status" value="1"/>
</dbReference>
<keyword evidence="4" id="KW-1185">Reference proteome</keyword>
<evidence type="ECO:0000313" key="3">
    <source>
        <dbReference type="EMBL" id="KAH9316106.1"/>
    </source>
</evidence>
<dbReference type="Pfam" id="PF01535">
    <property type="entry name" value="PPR"/>
    <property type="match status" value="3"/>
</dbReference>
<proteinExistence type="predicted"/>
<dbReference type="PANTHER" id="PTHR45717:SF15">
    <property type="entry name" value="AGL218WP"/>
    <property type="match status" value="1"/>
</dbReference>
<name>A0AA38G449_TAXCH</name>
<comment type="caution">
    <text evidence="3">The sequence shown here is derived from an EMBL/GenBank/DDBJ whole genome shotgun (WGS) entry which is preliminary data.</text>
</comment>